<dbReference type="AlphaFoldDB" id="A0A0S3S902"/>
<reference evidence="1 2" key="1">
    <citation type="journal article" date="2015" name="Sci. Rep.">
        <title>The power of single molecule real-time sequencing technology in the de novo assembly of a eukaryotic genome.</title>
        <authorList>
            <person name="Sakai H."/>
            <person name="Naito K."/>
            <person name="Ogiso-Tanaka E."/>
            <person name="Takahashi Y."/>
            <person name="Iseki K."/>
            <person name="Muto C."/>
            <person name="Satou K."/>
            <person name="Teruya K."/>
            <person name="Shiroma A."/>
            <person name="Shimoji M."/>
            <person name="Hirano T."/>
            <person name="Itoh T."/>
            <person name="Kaga A."/>
            <person name="Tomooka N."/>
        </authorList>
    </citation>
    <scope>NUCLEOTIDE SEQUENCE [LARGE SCALE GENOMIC DNA]</scope>
    <source>
        <strain evidence="2">cv. Shumari</strain>
    </source>
</reference>
<evidence type="ECO:0000313" key="2">
    <source>
        <dbReference type="Proteomes" id="UP000291084"/>
    </source>
</evidence>
<evidence type="ECO:0000313" key="1">
    <source>
        <dbReference type="EMBL" id="BAT89324.1"/>
    </source>
</evidence>
<keyword evidence="2" id="KW-1185">Reference proteome</keyword>
<name>A0A0S3S902_PHAAN</name>
<gene>
    <name evidence="1" type="primary">Vigan.06G025400</name>
    <name evidence="1" type="ORF">VIGAN_06025400</name>
</gene>
<accession>A0A0S3S902</accession>
<organism evidence="1 2">
    <name type="scientific">Vigna angularis var. angularis</name>
    <dbReference type="NCBI Taxonomy" id="157739"/>
    <lineage>
        <taxon>Eukaryota</taxon>
        <taxon>Viridiplantae</taxon>
        <taxon>Streptophyta</taxon>
        <taxon>Embryophyta</taxon>
        <taxon>Tracheophyta</taxon>
        <taxon>Spermatophyta</taxon>
        <taxon>Magnoliopsida</taxon>
        <taxon>eudicotyledons</taxon>
        <taxon>Gunneridae</taxon>
        <taxon>Pentapetalae</taxon>
        <taxon>rosids</taxon>
        <taxon>fabids</taxon>
        <taxon>Fabales</taxon>
        <taxon>Fabaceae</taxon>
        <taxon>Papilionoideae</taxon>
        <taxon>50 kb inversion clade</taxon>
        <taxon>NPAAA clade</taxon>
        <taxon>indigoferoid/millettioid clade</taxon>
        <taxon>Phaseoleae</taxon>
        <taxon>Vigna</taxon>
    </lineage>
</organism>
<proteinExistence type="predicted"/>
<dbReference type="EMBL" id="AP015039">
    <property type="protein sequence ID" value="BAT89324.1"/>
    <property type="molecule type" value="Genomic_DNA"/>
</dbReference>
<dbReference type="Proteomes" id="UP000291084">
    <property type="component" value="Chromosome 6"/>
</dbReference>
<sequence>MLNGNGRGPRVCHPTINKERKMARKRNTKKRFREARSVGEKLDPEKYFQRKFNNLKKLLQHRNGVRDLPNVSYPPGFSKLISFIEKKHCVANNHLDSVGTTEYPAGN</sequence>
<protein>
    <submittedName>
        <fullName evidence="1">Uncharacterized protein</fullName>
    </submittedName>
</protein>